<sequence length="201" mass="23473">MNYLAHLHLAAVSGSDLVGNFLGDFVKGSQLDAFPVEIQHGIRLHRAIDSFTDRHPQVRNTMGGFKPPLRRVAGIVLDVYFDHLLLRHWQTFSERSPEHLVEQFYRQLANFDWPVTKRFGHVRDSLLQHRWLLNYQQRDGVEQALTSIQRRLGDRIIFARQAMRLLNEQHQDIEAGFLAFYPELMTYACQTHNINQRDATP</sequence>
<keyword evidence="6" id="KW-1185">Reference proteome</keyword>
<dbReference type="Proteomes" id="UP001520878">
    <property type="component" value="Unassembled WGS sequence"/>
</dbReference>
<evidence type="ECO:0000256" key="2">
    <source>
        <dbReference type="ARBA" id="ARBA00022801"/>
    </source>
</evidence>
<keyword evidence="2" id="KW-0378">Hydrolase</keyword>
<dbReference type="PIRSF" id="PIRSF011489">
    <property type="entry name" value="DUF479"/>
    <property type="match status" value="1"/>
</dbReference>
<comment type="caution">
    <text evidence="5">The sequence shown here is derived from an EMBL/GenBank/DDBJ whole genome shotgun (WGS) entry which is preliminary data.</text>
</comment>
<dbReference type="RefSeq" id="WP_229161015.1">
    <property type="nucleotide sequence ID" value="NZ_JAJEWP010000003.1"/>
</dbReference>
<evidence type="ECO:0000256" key="3">
    <source>
        <dbReference type="ARBA" id="ARBA00023098"/>
    </source>
</evidence>
<dbReference type="PANTHER" id="PTHR38764:SF1">
    <property type="entry name" value="ACYL CARRIER PROTEIN PHOSPHODIESTERASE"/>
    <property type="match status" value="1"/>
</dbReference>
<dbReference type="PANTHER" id="PTHR38764">
    <property type="entry name" value="ACYL CARRIER PROTEIN PHOSPHODIESTERASE"/>
    <property type="match status" value="1"/>
</dbReference>
<evidence type="ECO:0000313" key="5">
    <source>
        <dbReference type="EMBL" id="MCC2617097.1"/>
    </source>
</evidence>
<dbReference type="EMBL" id="JAJEWP010000003">
    <property type="protein sequence ID" value="MCC2617097.1"/>
    <property type="molecule type" value="Genomic_DNA"/>
</dbReference>
<proteinExistence type="predicted"/>
<keyword evidence="1" id="KW-0444">Lipid biosynthesis</keyword>
<reference evidence="5 6" key="1">
    <citation type="submission" date="2021-10" db="EMBL/GenBank/DDBJ databases">
        <title>Draft genome of Aestuariibacter halophilus JC2043.</title>
        <authorList>
            <person name="Emsley S.A."/>
            <person name="Pfannmuller K.M."/>
            <person name="Ushijima B."/>
            <person name="Saw J.H."/>
            <person name="Videau P."/>
        </authorList>
    </citation>
    <scope>NUCLEOTIDE SEQUENCE [LARGE SCALE GENOMIC DNA]</scope>
    <source>
        <strain evidence="5 6">JC2043</strain>
    </source>
</reference>
<gene>
    <name evidence="5" type="ORF">LJ739_12665</name>
</gene>
<dbReference type="Pfam" id="PF04336">
    <property type="entry name" value="ACP_PD"/>
    <property type="match status" value="1"/>
</dbReference>
<keyword evidence="4" id="KW-0276">Fatty acid metabolism</keyword>
<accession>A0ABS8G962</accession>
<evidence type="ECO:0000256" key="4">
    <source>
        <dbReference type="ARBA" id="ARBA00023160"/>
    </source>
</evidence>
<keyword evidence="3" id="KW-0443">Lipid metabolism</keyword>
<protein>
    <submittedName>
        <fullName evidence="5">ACP phosphodiesterase</fullName>
    </submittedName>
</protein>
<dbReference type="InterPro" id="IPR007431">
    <property type="entry name" value="ACP_PD"/>
</dbReference>
<organism evidence="5 6">
    <name type="scientific">Fluctibacter halophilus</name>
    <dbReference type="NCBI Taxonomy" id="226011"/>
    <lineage>
        <taxon>Bacteria</taxon>
        <taxon>Pseudomonadati</taxon>
        <taxon>Pseudomonadota</taxon>
        <taxon>Gammaproteobacteria</taxon>
        <taxon>Alteromonadales</taxon>
        <taxon>Alteromonadaceae</taxon>
        <taxon>Fluctibacter</taxon>
    </lineage>
</organism>
<name>A0ABS8G962_9ALTE</name>
<keyword evidence="4" id="KW-0275">Fatty acid biosynthesis</keyword>
<evidence type="ECO:0000313" key="6">
    <source>
        <dbReference type="Proteomes" id="UP001520878"/>
    </source>
</evidence>
<evidence type="ECO:0000256" key="1">
    <source>
        <dbReference type="ARBA" id="ARBA00022516"/>
    </source>
</evidence>